<dbReference type="Gene3D" id="3.90.226.10">
    <property type="entry name" value="2-enoyl-CoA Hydratase, Chain A, domain 1"/>
    <property type="match status" value="2"/>
</dbReference>
<proteinExistence type="predicted"/>
<evidence type="ECO:0000313" key="2">
    <source>
        <dbReference type="EMBL" id="TKW58297.1"/>
    </source>
</evidence>
<reference evidence="2 3" key="1">
    <citation type="journal article" date="2019" name="PLoS ONE">
        <title>Comparative genome analysis indicates high evolutionary potential of pathogenicity genes in Colletotrichum tanaceti.</title>
        <authorList>
            <person name="Lelwala R.V."/>
            <person name="Korhonen P.K."/>
            <person name="Young N.D."/>
            <person name="Scott J.B."/>
            <person name="Ades P.A."/>
            <person name="Gasser R.B."/>
            <person name="Taylor P.W.J."/>
        </authorList>
    </citation>
    <scope>NUCLEOTIDE SEQUENCE [LARGE SCALE GENOMIC DNA]</scope>
    <source>
        <strain evidence="2">BRIP57314</strain>
    </source>
</reference>
<dbReference type="InterPro" id="IPR045190">
    <property type="entry name" value="MCCB/AccD1-like"/>
</dbReference>
<feature type="domain" description="Acetyl-coenzyme A carboxylase carboxyl transferase subunit beta" evidence="1">
    <location>
        <begin position="2"/>
        <end position="113"/>
    </location>
</feature>
<dbReference type="InterPro" id="IPR034733">
    <property type="entry name" value="AcCoA_carboxyl_beta"/>
</dbReference>
<organism evidence="2 3">
    <name type="scientific">Colletotrichum tanaceti</name>
    <dbReference type="NCBI Taxonomy" id="1306861"/>
    <lineage>
        <taxon>Eukaryota</taxon>
        <taxon>Fungi</taxon>
        <taxon>Dikarya</taxon>
        <taxon>Ascomycota</taxon>
        <taxon>Pezizomycotina</taxon>
        <taxon>Sordariomycetes</taxon>
        <taxon>Hypocreomycetidae</taxon>
        <taxon>Glomerellales</taxon>
        <taxon>Glomerellaceae</taxon>
        <taxon>Colletotrichum</taxon>
        <taxon>Colletotrichum destructivum species complex</taxon>
    </lineage>
</organism>
<dbReference type="STRING" id="1306861.A0A4U6XR33"/>
<dbReference type="Proteomes" id="UP000310108">
    <property type="component" value="Unassembled WGS sequence"/>
</dbReference>
<gene>
    <name evidence="2" type="ORF">CTA1_12110</name>
</gene>
<dbReference type="Pfam" id="PF01039">
    <property type="entry name" value="Carboxyl_trans"/>
    <property type="match status" value="1"/>
</dbReference>
<protein>
    <submittedName>
        <fullName evidence="2">Putative methylcrotonoyl-CoA carboxylase beta chain, mitochondrial</fullName>
    </submittedName>
</protein>
<dbReference type="InterPro" id="IPR029045">
    <property type="entry name" value="ClpP/crotonase-like_dom_sf"/>
</dbReference>
<name>A0A4U6XR33_9PEZI</name>
<accession>A0A4U6XR33</accession>
<sequence length="116" mass="12739">MATSETLSAEELDGAKVHATATGLADQIALDEFDAIRKAREWAVVLRSPIPAALPAPPRYSKDDIVSLVNKDIQKPFNMSKVLLRLVDDTRISIFKLGYGLSMLTAWADILGRELD</sequence>
<dbReference type="SUPFAM" id="SSF52096">
    <property type="entry name" value="ClpP/crotonase"/>
    <property type="match status" value="1"/>
</dbReference>
<comment type="caution">
    <text evidence="2">The sequence shown here is derived from an EMBL/GenBank/DDBJ whole genome shotgun (WGS) entry which is preliminary data.</text>
</comment>
<evidence type="ECO:0000313" key="3">
    <source>
        <dbReference type="Proteomes" id="UP000310108"/>
    </source>
</evidence>
<dbReference type="PANTHER" id="PTHR22855">
    <property type="entry name" value="ACETYL, PROPIONYL, PYRUVATE, AND GLUTACONYL CARBOXYLASE-RELATED"/>
    <property type="match status" value="1"/>
</dbReference>
<dbReference type="OrthoDB" id="439921at2759"/>
<dbReference type="PANTHER" id="PTHR22855:SF46">
    <property type="entry name" value="METHYLCROTONOYL-COA CARBOXYLASE"/>
    <property type="match status" value="1"/>
</dbReference>
<dbReference type="EMBL" id="PJEX01000027">
    <property type="protein sequence ID" value="TKW58297.1"/>
    <property type="molecule type" value="Genomic_DNA"/>
</dbReference>
<evidence type="ECO:0000259" key="1">
    <source>
        <dbReference type="Pfam" id="PF01039"/>
    </source>
</evidence>
<dbReference type="AlphaFoldDB" id="A0A4U6XR33"/>
<keyword evidence="3" id="KW-1185">Reference proteome</keyword>